<keyword evidence="3" id="KW-1185">Reference proteome</keyword>
<organism evidence="2 3">
    <name type="scientific">Chitinophaga ginsengisoli</name>
    <dbReference type="NCBI Taxonomy" id="363837"/>
    <lineage>
        <taxon>Bacteria</taxon>
        <taxon>Pseudomonadati</taxon>
        <taxon>Bacteroidota</taxon>
        <taxon>Chitinophagia</taxon>
        <taxon>Chitinophagales</taxon>
        <taxon>Chitinophagaceae</taxon>
        <taxon>Chitinophaga</taxon>
    </lineage>
</organism>
<keyword evidence="1" id="KW-0472">Membrane</keyword>
<reference evidence="2 3" key="1">
    <citation type="submission" date="2018-03" db="EMBL/GenBank/DDBJ databases">
        <title>Genomic Encyclopedia of Archaeal and Bacterial Type Strains, Phase II (KMG-II): from individual species to whole genera.</title>
        <authorList>
            <person name="Goeker M."/>
        </authorList>
    </citation>
    <scope>NUCLEOTIDE SEQUENCE [LARGE SCALE GENOMIC DNA]</scope>
    <source>
        <strain evidence="2 3">DSM 18107</strain>
    </source>
</reference>
<name>A0A2P8FPQ9_9BACT</name>
<evidence type="ECO:0000313" key="2">
    <source>
        <dbReference type="EMBL" id="PSL23673.1"/>
    </source>
</evidence>
<keyword evidence="1" id="KW-1133">Transmembrane helix</keyword>
<comment type="caution">
    <text evidence="2">The sequence shown here is derived from an EMBL/GenBank/DDBJ whole genome shotgun (WGS) entry which is preliminary data.</text>
</comment>
<accession>A0A2P8FPQ9</accession>
<evidence type="ECO:0000256" key="1">
    <source>
        <dbReference type="SAM" id="Phobius"/>
    </source>
</evidence>
<gene>
    <name evidence="2" type="ORF">CLV42_11727</name>
</gene>
<dbReference type="EMBL" id="PYGK01000017">
    <property type="protein sequence ID" value="PSL23673.1"/>
    <property type="molecule type" value="Genomic_DNA"/>
</dbReference>
<evidence type="ECO:0000313" key="3">
    <source>
        <dbReference type="Proteomes" id="UP000240978"/>
    </source>
</evidence>
<dbReference type="AlphaFoldDB" id="A0A2P8FPQ9"/>
<sequence>MWNNILQQYSIKNYNMQNRVKNLYMQIMLLVFNKLQFAGFGLLLLPDSDFGKNQ</sequence>
<protein>
    <submittedName>
        <fullName evidence="2">Uncharacterized protein</fullName>
    </submittedName>
</protein>
<dbReference type="Proteomes" id="UP000240978">
    <property type="component" value="Unassembled WGS sequence"/>
</dbReference>
<keyword evidence="1" id="KW-0812">Transmembrane</keyword>
<feature type="transmembrane region" description="Helical" evidence="1">
    <location>
        <begin position="23"/>
        <end position="45"/>
    </location>
</feature>
<proteinExistence type="predicted"/>